<accession>A0ACB9YVU7</accession>
<proteinExistence type="predicted"/>
<organism evidence="1 2">
    <name type="scientific">Hypoxylon rubiginosum</name>
    <dbReference type="NCBI Taxonomy" id="110542"/>
    <lineage>
        <taxon>Eukaryota</taxon>
        <taxon>Fungi</taxon>
        <taxon>Dikarya</taxon>
        <taxon>Ascomycota</taxon>
        <taxon>Pezizomycotina</taxon>
        <taxon>Sordariomycetes</taxon>
        <taxon>Xylariomycetidae</taxon>
        <taxon>Xylariales</taxon>
        <taxon>Hypoxylaceae</taxon>
        <taxon>Hypoxylon</taxon>
    </lineage>
</organism>
<name>A0ACB9YVU7_9PEZI</name>
<protein>
    <submittedName>
        <fullName evidence="1">Uncharacterized protein</fullName>
    </submittedName>
</protein>
<dbReference type="Proteomes" id="UP001497700">
    <property type="component" value="Unassembled WGS sequence"/>
</dbReference>
<dbReference type="EMBL" id="MU393506">
    <property type="protein sequence ID" value="KAI4863328.1"/>
    <property type="molecule type" value="Genomic_DNA"/>
</dbReference>
<sequence>MDKLPPEILIHILDYTVVAHYSNKNNLLQLRTTCRLFDEVLKPYVLKTLQLEFTRLDKGYRARKPLDDDALARIGPFCQALYVDMMVVRDDGEVRFLGEMFSQIPTMARFVEELQDGWCMNEESFTEIDYRRQLAFMLEHTPNVAAVKLNLPFQLVSPGQYRASTMVLGNTFAALAQRPEESETLKTLVLENLSDISVVSLWRNPQDVKNIIGAFGDLRRLFLSIRRNDEEDGQAHSVNFRNRLWEMISKAEKLESLCLVDLDTEEKRHRDVKTSSQRDWTLEDWQFRCIPTIRRPPRSVLPHLTFLELRQVEVMGCGLLSMFKCFGYSLRELYLDGVYLKTVYSADAPQDVNKTLWIGLPNVRPPLNHRWVATYLRQIRVQLRVCRVANLGYDQYVMGEELLAEHSNSSGGSSGSGAATYDLADPCGLSRSLEQRFVEVAMGVEQPATADGAAVVYYPEEESQEAWALAQGARPAGSSNSSGGGGQVLRTEDWHATFYLATQRNPTSAWQRSIDGHFPNCNQYTLKALHSFADAAHRGMTLLNQTADDEAL</sequence>
<evidence type="ECO:0000313" key="1">
    <source>
        <dbReference type="EMBL" id="KAI4863328.1"/>
    </source>
</evidence>
<evidence type="ECO:0000313" key="2">
    <source>
        <dbReference type="Proteomes" id="UP001497700"/>
    </source>
</evidence>
<reference evidence="1 2" key="1">
    <citation type="journal article" date="2022" name="New Phytol.">
        <title>Ecological generalism drives hyperdiversity of secondary metabolite gene clusters in xylarialean endophytes.</title>
        <authorList>
            <person name="Franco M.E.E."/>
            <person name="Wisecaver J.H."/>
            <person name="Arnold A.E."/>
            <person name="Ju Y.M."/>
            <person name="Slot J.C."/>
            <person name="Ahrendt S."/>
            <person name="Moore L.P."/>
            <person name="Eastman K.E."/>
            <person name="Scott K."/>
            <person name="Konkel Z."/>
            <person name="Mondo S.J."/>
            <person name="Kuo A."/>
            <person name="Hayes R.D."/>
            <person name="Haridas S."/>
            <person name="Andreopoulos B."/>
            <person name="Riley R."/>
            <person name="LaButti K."/>
            <person name="Pangilinan J."/>
            <person name="Lipzen A."/>
            <person name="Amirebrahimi M."/>
            <person name="Yan J."/>
            <person name="Adam C."/>
            <person name="Keymanesh K."/>
            <person name="Ng V."/>
            <person name="Louie K."/>
            <person name="Northen T."/>
            <person name="Drula E."/>
            <person name="Henrissat B."/>
            <person name="Hsieh H.M."/>
            <person name="Youens-Clark K."/>
            <person name="Lutzoni F."/>
            <person name="Miadlikowska J."/>
            <person name="Eastwood D.C."/>
            <person name="Hamelin R.C."/>
            <person name="Grigoriev I.V."/>
            <person name="U'Ren J.M."/>
        </authorList>
    </citation>
    <scope>NUCLEOTIDE SEQUENCE [LARGE SCALE GENOMIC DNA]</scope>
    <source>
        <strain evidence="1 2">CBS 119005</strain>
    </source>
</reference>
<comment type="caution">
    <text evidence="1">The sequence shown here is derived from an EMBL/GenBank/DDBJ whole genome shotgun (WGS) entry which is preliminary data.</text>
</comment>
<keyword evidence="2" id="KW-1185">Reference proteome</keyword>
<gene>
    <name evidence="1" type="ORF">F4820DRAFT_377113</name>
</gene>